<keyword evidence="2" id="KW-0812">Transmembrane</keyword>
<evidence type="ECO:0000256" key="1">
    <source>
        <dbReference type="SAM" id="MobiDB-lite"/>
    </source>
</evidence>
<dbReference type="OrthoDB" id="3256745at2759"/>
<feature type="compositionally biased region" description="Polar residues" evidence="1">
    <location>
        <begin position="324"/>
        <end position="334"/>
    </location>
</feature>
<feature type="transmembrane region" description="Helical" evidence="2">
    <location>
        <begin position="73"/>
        <end position="97"/>
    </location>
</feature>
<reference evidence="3 4" key="1">
    <citation type="journal article" date="2019" name="Nat. Ecol. Evol.">
        <title>Megaphylogeny resolves global patterns of mushroom evolution.</title>
        <authorList>
            <person name="Varga T."/>
            <person name="Krizsan K."/>
            <person name="Foldi C."/>
            <person name="Dima B."/>
            <person name="Sanchez-Garcia M."/>
            <person name="Sanchez-Ramirez S."/>
            <person name="Szollosi G.J."/>
            <person name="Szarkandi J.G."/>
            <person name="Papp V."/>
            <person name="Albert L."/>
            <person name="Andreopoulos W."/>
            <person name="Angelini C."/>
            <person name="Antonin V."/>
            <person name="Barry K.W."/>
            <person name="Bougher N.L."/>
            <person name="Buchanan P."/>
            <person name="Buyck B."/>
            <person name="Bense V."/>
            <person name="Catcheside P."/>
            <person name="Chovatia M."/>
            <person name="Cooper J."/>
            <person name="Damon W."/>
            <person name="Desjardin D."/>
            <person name="Finy P."/>
            <person name="Geml J."/>
            <person name="Haridas S."/>
            <person name="Hughes K."/>
            <person name="Justo A."/>
            <person name="Karasinski D."/>
            <person name="Kautmanova I."/>
            <person name="Kiss B."/>
            <person name="Kocsube S."/>
            <person name="Kotiranta H."/>
            <person name="LaButti K.M."/>
            <person name="Lechner B.E."/>
            <person name="Liimatainen K."/>
            <person name="Lipzen A."/>
            <person name="Lukacs Z."/>
            <person name="Mihaltcheva S."/>
            <person name="Morgado L.N."/>
            <person name="Niskanen T."/>
            <person name="Noordeloos M.E."/>
            <person name="Ohm R.A."/>
            <person name="Ortiz-Santana B."/>
            <person name="Ovrebo C."/>
            <person name="Racz N."/>
            <person name="Riley R."/>
            <person name="Savchenko A."/>
            <person name="Shiryaev A."/>
            <person name="Soop K."/>
            <person name="Spirin V."/>
            <person name="Szebenyi C."/>
            <person name="Tomsovsky M."/>
            <person name="Tulloss R.E."/>
            <person name="Uehling J."/>
            <person name="Grigoriev I.V."/>
            <person name="Vagvolgyi C."/>
            <person name="Papp T."/>
            <person name="Martin F.M."/>
            <person name="Miettinen O."/>
            <person name="Hibbett D.S."/>
            <person name="Nagy L.G."/>
        </authorList>
    </citation>
    <scope>NUCLEOTIDE SEQUENCE [LARGE SCALE GENOMIC DNA]</scope>
    <source>
        <strain evidence="3 4">FP101781</strain>
    </source>
</reference>
<keyword evidence="2" id="KW-1133">Transmembrane helix</keyword>
<feature type="transmembrane region" description="Helical" evidence="2">
    <location>
        <begin position="561"/>
        <end position="584"/>
    </location>
</feature>
<organism evidence="3 4">
    <name type="scientific">Coprinellus micaceus</name>
    <name type="common">Glistening ink-cap mushroom</name>
    <name type="synonym">Coprinus micaceus</name>
    <dbReference type="NCBI Taxonomy" id="71717"/>
    <lineage>
        <taxon>Eukaryota</taxon>
        <taxon>Fungi</taxon>
        <taxon>Dikarya</taxon>
        <taxon>Basidiomycota</taxon>
        <taxon>Agaricomycotina</taxon>
        <taxon>Agaricomycetes</taxon>
        <taxon>Agaricomycetidae</taxon>
        <taxon>Agaricales</taxon>
        <taxon>Agaricineae</taxon>
        <taxon>Psathyrellaceae</taxon>
        <taxon>Coprinellus</taxon>
    </lineage>
</organism>
<feature type="compositionally biased region" description="Polar residues" evidence="1">
    <location>
        <begin position="275"/>
        <end position="304"/>
    </location>
</feature>
<feature type="compositionally biased region" description="Basic and acidic residues" evidence="1">
    <location>
        <begin position="430"/>
        <end position="474"/>
    </location>
</feature>
<feature type="transmembrane region" description="Helical" evidence="2">
    <location>
        <begin position="521"/>
        <end position="541"/>
    </location>
</feature>
<dbReference type="AlphaFoldDB" id="A0A4Y7SRI1"/>
<keyword evidence="2" id="KW-0472">Membrane</keyword>
<comment type="caution">
    <text evidence="3">The sequence shown here is derived from an EMBL/GenBank/DDBJ whole genome shotgun (WGS) entry which is preliminary data.</text>
</comment>
<proteinExistence type="predicted"/>
<feature type="transmembrane region" description="Helical" evidence="2">
    <location>
        <begin position="118"/>
        <end position="140"/>
    </location>
</feature>
<dbReference type="Proteomes" id="UP000298030">
    <property type="component" value="Unassembled WGS sequence"/>
</dbReference>
<feature type="compositionally biased region" description="Basic and acidic residues" evidence="1">
    <location>
        <begin position="401"/>
        <end position="422"/>
    </location>
</feature>
<feature type="region of interest" description="Disordered" evidence="1">
    <location>
        <begin position="392"/>
        <end position="476"/>
    </location>
</feature>
<evidence type="ECO:0000313" key="4">
    <source>
        <dbReference type="Proteomes" id="UP000298030"/>
    </source>
</evidence>
<name>A0A4Y7SRI1_COPMI</name>
<evidence type="ECO:0000313" key="3">
    <source>
        <dbReference type="EMBL" id="TEB24477.1"/>
    </source>
</evidence>
<protein>
    <submittedName>
        <fullName evidence="3">Uncharacterized protein</fullName>
    </submittedName>
</protein>
<feature type="transmembrane region" description="Helical" evidence="2">
    <location>
        <begin position="6"/>
        <end position="28"/>
    </location>
</feature>
<feature type="transmembrane region" description="Helical" evidence="2">
    <location>
        <begin position="40"/>
        <end position="61"/>
    </location>
</feature>
<sequence length="599" mass="65659">MFLPLGVKILWFVLSLTGLLGCWVVLLGLGSSLNSRWGSVLYCVGCTILQGIFCMGMVWKMDPLSMPGQFCTAQSILIALGSFTMTGNICVCSYITYKIVLKPKTWADSSHEPLNWRPAYAIPTVLFPLAALALHVALIVKLKSVIPAIEFYCDASSPQWVRFLSYAGTPLLLYIPSLILSTKSILAIQETQRHIQRALTSEFDPDTLPETPPPSPNNPADCYTNSFKRRARGWSQSLVTSRDQHKLKEKRSVDDMETHVRLGRDTPSRFKSLRESSSTASLRFSMSAVPSRTSKSARGPSSLQPMTAVHFQLPAKPPLRLGARTSNATGVDSVQQDRGESSSSPEPSLSSSGLSSPTTVQAAVGTAYSALSFPESSNDTIQIAEIERNASSLGSYTDSSSRIRDGVHPPELEGRSPERFSKDGALNNDSDVRSTHSSDKGDEDGHSSGEFELGEVKTSEGHHDDGEGDEHTLSDEMGTIRVLPQVRTHIKQLNNDQLYGHLPPLFRVTRRPAPASLPSEIWRLILFQIAFIIVQILGSLSTLVDIARRHPAPSPLGTHHFSLLFAAWGPVMFFGGLQSVRFNVLPNFLRRTPRVDSSS</sequence>
<feature type="transmembrane region" description="Helical" evidence="2">
    <location>
        <begin position="160"/>
        <end position="180"/>
    </location>
</feature>
<feature type="compositionally biased region" description="Low complexity" evidence="1">
    <location>
        <begin position="341"/>
        <end position="356"/>
    </location>
</feature>
<feature type="region of interest" description="Disordered" evidence="1">
    <location>
        <begin position="317"/>
        <end position="357"/>
    </location>
</feature>
<feature type="region of interest" description="Disordered" evidence="1">
    <location>
        <begin position="203"/>
        <end position="304"/>
    </location>
</feature>
<gene>
    <name evidence="3" type="ORF">FA13DRAFT_1739183</name>
</gene>
<accession>A0A4Y7SRI1</accession>
<keyword evidence="4" id="KW-1185">Reference proteome</keyword>
<dbReference type="STRING" id="71717.A0A4Y7SRI1"/>
<feature type="compositionally biased region" description="Basic and acidic residues" evidence="1">
    <location>
        <begin position="242"/>
        <end position="274"/>
    </location>
</feature>
<dbReference type="EMBL" id="QPFP01000066">
    <property type="protein sequence ID" value="TEB24477.1"/>
    <property type="molecule type" value="Genomic_DNA"/>
</dbReference>
<evidence type="ECO:0000256" key="2">
    <source>
        <dbReference type="SAM" id="Phobius"/>
    </source>
</evidence>